<dbReference type="SUPFAM" id="SSF52540">
    <property type="entry name" value="P-loop containing nucleoside triphosphate hydrolases"/>
    <property type="match status" value="2"/>
</dbReference>
<gene>
    <name evidence="2" type="ORF">STM2746</name>
</gene>
<dbReference type="Pfam" id="PF13175">
    <property type="entry name" value="AAA_15"/>
    <property type="match status" value="1"/>
</dbReference>
<evidence type="ECO:0000259" key="1">
    <source>
        <dbReference type="Pfam" id="PF13175"/>
    </source>
</evidence>
<feature type="domain" description="Endonuclease GajA/Old nuclease/RecF-like AAA" evidence="1">
    <location>
        <begin position="1"/>
        <end position="406"/>
    </location>
</feature>
<evidence type="ECO:0000313" key="2">
    <source>
        <dbReference type="EMBL" id="AJR16882.1"/>
    </source>
</evidence>
<dbReference type="InterPro" id="IPR051396">
    <property type="entry name" value="Bact_Antivir_Def_Nuclease"/>
</dbReference>
<dbReference type="PANTHER" id="PTHR43581:SF2">
    <property type="entry name" value="EXCINUCLEASE ATPASE SUBUNIT"/>
    <property type="match status" value="1"/>
</dbReference>
<name>A0A0D3QTD0_SALET</name>
<organism evidence="2">
    <name type="scientific">Salmonella enterica subsp. enterica serovar 4,5:i:-</name>
    <dbReference type="NCBI Taxonomy" id="1619252"/>
    <lineage>
        <taxon>Bacteria</taxon>
        <taxon>Pseudomonadati</taxon>
        <taxon>Pseudomonadota</taxon>
        <taxon>Gammaproteobacteria</taxon>
        <taxon>Enterobacterales</taxon>
        <taxon>Enterobacteriaceae</taxon>
        <taxon>Salmonella</taxon>
    </lineage>
</organism>
<reference evidence="2" key="1">
    <citation type="journal article" date="2015" name="Appl. Environ. Microbiol.">
        <title>Extensive Genetic Variability Linked to IS26 Insertions in the fljB Promoter Region of Atypical Monophasic Variants of Salmonella enterica Serovar Typhimurium.</title>
        <authorList>
            <person name="Boland C."/>
            <person name="Bertrand S."/>
            <person name="Mattheus W."/>
            <person name="Dierick K."/>
            <person name="Jasson V."/>
            <person name="Rosseel T."/>
            <person name="Van Borm S."/>
            <person name="Mahillon J."/>
            <person name="Wattiau P."/>
        </authorList>
    </citation>
    <scope>NUCLEOTIDE SEQUENCE</scope>
    <source>
        <strain evidence="2">VAR-2009/08643/1</strain>
    </source>
</reference>
<dbReference type="InterPro" id="IPR027417">
    <property type="entry name" value="P-loop_NTPase"/>
</dbReference>
<dbReference type="InterPro" id="IPR041685">
    <property type="entry name" value="AAA_GajA/Old/RecF-like"/>
</dbReference>
<dbReference type="EMBL" id="KJ999732">
    <property type="protein sequence ID" value="AJR16882.1"/>
    <property type="molecule type" value="Genomic_DNA"/>
</dbReference>
<proteinExistence type="predicted"/>
<protein>
    <submittedName>
        <fullName evidence="2">Putative excinuclease ATPase subunit</fullName>
    </submittedName>
</protein>
<accession>A0A0D3QTD0</accession>
<dbReference type="Gene3D" id="3.40.50.300">
    <property type="entry name" value="P-loop containing nucleotide triphosphate hydrolases"/>
    <property type="match status" value="2"/>
</dbReference>
<dbReference type="AlphaFoldDB" id="A0A0D3QTD0"/>
<sequence>MELRRISVNNLFGILNYDIDLGNSETIIITGPNGYGKTMLLKIIDNILNKNIDFFFDLRFEEIKFELDTILLCIEKQKNKNVAVTVVDYVNDKKRQEVFTLNKNKELDVDYFDEIYNKLLICDNIDSDPILKSYNHEEILNYYKIKKIKLHKEKHHKSDFLDKSIPNAELTFIKAQRIENIKNEKSAIESQANFLLELIKRAAEESAQISQRLDSTFPARLFDSINENISSTSINDRLIGIQRKRELFMKFGIIKSEDTFIPRKFSNATLGKEYSTVLNLYISDALEKLSPYEELFEKINLFVNLLNEKMLAFKEIKISNEHGFYFQSDNGERISLSNLSSGEQNQIVIYFDLIFKAKQNSVILIDEPEISLHVAWQKEFLDSIARIQKLNEFSKIIIATHSPQIVNNNWDITYDLFENNNKNMEGQ</sequence>
<dbReference type="PANTHER" id="PTHR43581">
    <property type="entry name" value="ATP/GTP PHOSPHATASE"/>
    <property type="match status" value="1"/>
</dbReference>